<reference evidence="7 8" key="2">
    <citation type="submission" date="2018-08" db="EMBL/GenBank/DDBJ databases">
        <authorList>
            <person name="Laetsch R D."/>
            <person name="Stevens L."/>
            <person name="Kumar S."/>
            <person name="Blaxter L. M."/>
        </authorList>
    </citation>
    <scope>NUCLEOTIDE SEQUENCE [LARGE SCALE GENOMIC DNA]</scope>
</reference>
<dbReference type="WBParaSite" id="nOo.2.0.1.t05234-RA">
    <property type="protein sequence ID" value="nOo.2.0.1.t05234-RA"/>
    <property type="gene ID" value="nOo.2.0.1.g05234"/>
</dbReference>
<dbReference type="PANTHER" id="PTHR12197">
    <property type="entry name" value="HISTONE-LYSINE N-METHYLTRANSFERASE SMYD"/>
    <property type="match status" value="1"/>
</dbReference>
<dbReference type="PANTHER" id="PTHR12197:SF241">
    <property type="entry name" value="MYND-TYPE DOMAIN-CONTAINING PROTEIN"/>
    <property type="match status" value="1"/>
</dbReference>
<dbReference type="OrthoDB" id="265717at2759"/>
<dbReference type="Gene3D" id="6.10.140.2220">
    <property type="match status" value="1"/>
</dbReference>
<dbReference type="Gene3D" id="1.25.40.10">
    <property type="entry name" value="Tetratricopeptide repeat domain"/>
    <property type="match status" value="1"/>
</dbReference>
<keyword evidence="3" id="KW-0862">Zinc</keyword>
<protein>
    <submittedName>
        <fullName evidence="9">MYND-type domain-containing protein</fullName>
    </submittedName>
</protein>
<reference evidence="9" key="1">
    <citation type="submission" date="2016-06" db="UniProtKB">
        <authorList>
            <consortium name="WormBaseParasite"/>
        </authorList>
    </citation>
    <scope>IDENTIFICATION</scope>
</reference>
<dbReference type="GO" id="GO:0008270">
    <property type="term" value="F:zinc ion binding"/>
    <property type="evidence" value="ECO:0007669"/>
    <property type="project" value="UniProtKB-KW"/>
</dbReference>
<evidence type="ECO:0000256" key="3">
    <source>
        <dbReference type="ARBA" id="ARBA00022833"/>
    </source>
</evidence>
<keyword evidence="8" id="KW-1185">Reference proteome</keyword>
<evidence type="ECO:0000313" key="8">
    <source>
        <dbReference type="Proteomes" id="UP000271087"/>
    </source>
</evidence>
<gene>
    <name evidence="7" type="ORF">NOO_LOCUS5234</name>
</gene>
<dbReference type="Gene3D" id="1.10.220.160">
    <property type="match status" value="1"/>
</dbReference>
<feature type="compositionally biased region" description="Basic residues" evidence="5">
    <location>
        <begin position="1"/>
        <end position="17"/>
    </location>
</feature>
<dbReference type="InterPro" id="IPR011990">
    <property type="entry name" value="TPR-like_helical_dom_sf"/>
</dbReference>
<dbReference type="STRING" id="42157.A0A182EB04"/>
<evidence type="ECO:0000313" key="7">
    <source>
        <dbReference type="EMBL" id="VDK76528.1"/>
    </source>
</evidence>
<dbReference type="InterPro" id="IPR002893">
    <property type="entry name" value="Znf_MYND"/>
</dbReference>
<feature type="region of interest" description="Disordered" evidence="5">
    <location>
        <begin position="1"/>
        <end position="34"/>
    </location>
</feature>
<dbReference type="Gene3D" id="2.170.270.10">
    <property type="entry name" value="SET domain"/>
    <property type="match status" value="1"/>
</dbReference>
<dbReference type="InterPro" id="IPR046341">
    <property type="entry name" value="SET_dom_sf"/>
</dbReference>
<feature type="domain" description="MYND-type" evidence="6">
    <location>
        <begin position="86"/>
        <end position="124"/>
    </location>
</feature>
<evidence type="ECO:0000256" key="5">
    <source>
        <dbReference type="SAM" id="MobiDB-lite"/>
    </source>
</evidence>
<keyword evidence="1" id="KW-0479">Metal-binding</keyword>
<dbReference type="Pfam" id="PF01753">
    <property type="entry name" value="zf-MYND"/>
    <property type="match status" value="1"/>
</dbReference>
<proteinExistence type="predicted"/>
<evidence type="ECO:0000256" key="4">
    <source>
        <dbReference type="PROSITE-ProRule" id="PRU00134"/>
    </source>
</evidence>
<dbReference type="Proteomes" id="UP000271087">
    <property type="component" value="Unassembled WGS sequence"/>
</dbReference>
<dbReference type="PROSITE" id="PS50865">
    <property type="entry name" value="ZF_MYND_2"/>
    <property type="match status" value="1"/>
</dbReference>
<name>A0A182EB04_ONCOC</name>
<evidence type="ECO:0000313" key="9">
    <source>
        <dbReference type="WBParaSite" id="nOo.2.0.1.t05234-RA"/>
    </source>
</evidence>
<dbReference type="AlphaFoldDB" id="A0A182EB04"/>
<evidence type="ECO:0000259" key="6">
    <source>
        <dbReference type="PROSITE" id="PS50865"/>
    </source>
</evidence>
<organism evidence="9">
    <name type="scientific">Onchocerca ochengi</name>
    <name type="common">Filarial nematode worm</name>
    <dbReference type="NCBI Taxonomy" id="42157"/>
    <lineage>
        <taxon>Eukaryota</taxon>
        <taxon>Metazoa</taxon>
        <taxon>Ecdysozoa</taxon>
        <taxon>Nematoda</taxon>
        <taxon>Chromadorea</taxon>
        <taxon>Rhabditida</taxon>
        <taxon>Spirurina</taxon>
        <taxon>Spiruromorpha</taxon>
        <taxon>Filarioidea</taxon>
        <taxon>Onchocercidae</taxon>
        <taxon>Onchocerca</taxon>
    </lineage>
</organism>
<keyword evidence="2 4" id="KW-0863">Zinc-finger</keyword>
<dbReference type="EMBL" id="UYRW01001346">
    <property type="protein sequence ID" value="VDK76528.1"/>
    <property type="molecule type" value="Genomic_DNA"/>
</dbReference>
<accession>A0A182EB04</accession>
<sequence>MKKKKKPHRHAKAGHRSRQPDIKNDTSIQEESVKYNDTKIAEKNAVELNGGMSAEIDTYEDDDSSLRIDFYPFAYSLHDEQLSSRCWYCLAKVDSLRRCHACHKGMFCNQKCQTLGWKDHRSECKAFKTHDAIPNIEVRLLGRIVTRYKYSILSNITDSMVQAIKLGKDKEDDNFYKDRTSERSIMDIWSHTDFIKQDSAAMKKFSGIYTDLLAFYGSKAMVSKDEVFELHCRNYINRHAISDCGYIEEIGKGLYLDLCAYDHSCRPNTIYTCNGFVATLRGLTVSVDLRNLSSTHYSYIDLINTTQQRRKLLKDTWYFECHCKRCDDPDDALLSSILCPNCPEKRERLCIFGDVSYKDRDTQIITCPKCHNKVSPQYVVEAITAMRFIDKIVENHEIEQMSREQRIRFLIDLKKRFSELLSKLNVFLCKIIQLLIPLIDVSDCQQLLDLHLETEECVRFCFPYNHPAVGIHYRNIATFYLKCKQPHRALLYCKKAYEIVRFTLGPKHLMTIETDAILKDASREVQEAKKLIFGVNPNVKENSDEAKQCSVNGVTIKNIV</sequence>
<evidence type="ECO:0000256" key="2">
    <source>
        <dbReference type="ARBA" id="ARBA00022771"/>
    </source>
</evidence>
<dbReference type="SUPFAM" id="SSF144232">
    <property type="entry name" value="HIT/MYND zinc finger-like"/>
    <property type="match status" value="1"/>
</dbReference>
<dbReference type="GO" id="GO:0005634">
    <property type="term" value="C:nucleus"/>
    <property type="evidence" value="ECO:0007669"/>
    <property type="project" value="TreeGrafter"/>
</dbReference>
<dbReference type="PROSITE" id="PS01360">
    <property type="entry name" value="ZF_MYND_1"/>
    <property type="match status" value="1"/>
</dbReference>
<dbReference type="InterPro" id="IPR050869">
    <property type="entry name" value="H3K4_H4K5_MeTrfase"/>
</dbReference>
<evidence type="ECO:0000256" key="1">
    <source>
        <dbReference type="ARBA" id="ARBA00022723"/>
    </source>
</evidence>